<comment type="caution">
    <text evidence="2">The sequence shown here is derived from an EMBL/GenBank/DDBJ whole genome shotgun (WGS) entry which is preliminary data.</text>
</comment>
<name>A0A2M8VJE0_9BURK</name>
<dbReference type="GO" id="GO:0061503">
    <property type="term" value="F:tRNA threonylcarbamoyladenosine dehydratase"/>
    <property type="evidence" value="ECO:0007669"/>
    <property type="project" value="TreeGrafter"/>
</dbReference>
<dbReference type="RefSeq" id="WP_100380082.1">
    <property type="nucleotide sequence ID" value="NZ_CBCSBW010000005.1"/>
</dbReference>
<evidence type="ECO:0000259" key="1">
    <source>
        <dbReference type="Pfam" id="PF00899"/>
    </source>
</evidence>
<keyword evidence="3" id="KW-1185">Reference proteome</keyword>
<dbReference type="Proteomes" id="UP000229366">
    <property type="component" value="Unassembled WGS sequence"/>
</dbReference>
<dbReference type="SUPFAM" id="SSF69572">
    <property type="entry name" value="Activating enzymes of the ubiquitin-like proteins"/>
    <property type="match status" value="1"/>
</dbReference>
<accession>A0A2M8VJE0</accession>
<dbReference type="InterPro" id="IPR000594">
    <property type="entry name" value="ThiF_NAD_FAD-bd"/>
</dbReference>
<sequence>MAEDKLEATEVLANEVSADDRRFGGVARLYGPELRERFRKATVVVAGLGGVGSWAAEALARTAIGHLVLVDFDHISQSNTNRQLHALEGEFGKAKVQAMAERIRQINPEITLTICDTFLEPQNLEEWIPQEALVLDATDSVLTKIALAVWATQNHRALVMCGAAGGKSDPTSVRCDDLSRTEQDALLAKVRQGLRQDHGFSRNLRSKMGIRAVYSHEPRAGVASGGLACSGYGSTVMVTAACGLAAAAEILNLISIQSVVSAEST</sequence>
<dbReference type="GO" id="GO:0008641">
    <property type="term" value="F:ubiquitin-like modifier activating enzyme activity"/>
    <property type="evidence" value="ECO:0007669"/>
    <property type="project" value="InterPro"/>
</dbReference>
<dbReference type="PANTHER" id="PTHR43267">
    <property type="entry name" value="TRNA THREONYLCARBAMOYLADENOSINE DEHYDRATASE"/>
    <property type="match status" value="1"/>
</dbReference>
<dbReference type="CDD" id="cd00755">
    <property type="entry name" value="YgdL_like"/>
    <property type="match status" value="1"/>
</dbReference>
<gene>
    <name evidence="2" type="ORF">B0G85_1718</name>
</gene>
<dbReference type="Pfam" id="PF00899">
    <property type="entry name" value="ThiF"/>
    <property type="match status" value="1"/>
</dbReference>
<reference evidence="2 3" key="1">
    <citation type="submission" date="2017-11" db="EMBL/GenBank/DDBJ databases">
        <title>Genomic Encyclopedia of Type Strains, Phase III (KMG-III): the genomes of soil and plant-associated and newly described type strains.</title>
        <authorList>
            <person name="Whitman W."/>
        </authorList>
    </citation>
    <scope>NUCLEOTIDE SEQUENCE [LARGE SCALE GENOMIC DNA]</scope>
    <source>
        <strain evidence="2 3">UB-Domo-W1</strain>
    </source>
</reference>
<dbReference type="PANTHER" id="PTHR43267:SF1">
    <property type="entry name" value="TRNA THREONYLCARBAMOYLADENOSINE DEHYDRATASE"/>
    <property type="match status" value="1"/>
</dbReference>
<dbReference type="GO" id="GO:0061504">
    <property type="term" value="P:cyclic threonylcarbamoyladenosine biosynthetic process"/>
    <property type="evidence" value="ECO:0007669"/>
    <property type="project" value="TreeGrafter"/>
</dbReference>
<dbReference type="AlphaFoldDB" id="A0A2M8VJE0"/>
<dbReference type="OrthoDB" id="9804150at2"/>
<dbReference type="InterPro" id="IPR035985">
    <property type="entry name" value="Ubiquitin-activating_enz"/>
</dbReference>
<evidence type="ECO:0000313" key="3">
    <source>
        <dbReference type="Proteomes" id="UP000229366"/>
    </source>
</evidence>
<dbReference type="InterPro" id="IPR045886">
    <property type="entry name" value="ThiF/MoeB/HesA"/>
</dbReference>
<feature type="domain" description="THIF-type NAD/FAD binding fold" evidence="1">
    <location>
        <begin position="29"/>
        <end position="255"/>
    </location>
</feature>
<dbReference type="EMBL" id="PGTX01000004">
    <property type="protein sequence ID" value="PJI77117.1"/>
    <property type="molecule type" value="Genomic_DNA"/>
</dbReference>
<protein>
    <submittedName>
        <fullName evidence="2">tRNA A37 threonylcarbamoyladenosine dehydratase</fullName>
    </submittedName>
</protein>
<evidence type="ECO:0000313" key="2">
    <source>
        <dbReference type="EMBL" id="PJI77117.1"/>
    </source>
</evidence>
<dbReference type="Gene3D" id="3.40.50.720">
    <property type="entry name" value="NAD(P)-binding Rossmann-like Domain"/>
    <property type="match status" value="1"/>
</dbReference>
<proteinExistence type="predicted"/>
<organism evidence="2 3">
    <name type="scientific">Polynucleobacter brandtiae</name>
    <dbReference type="NCBI Taxonomy" id="1938816"/>
    <lineage>
        <taxon>Bacteria</taxon>
        <taxon>Pseudomonadati</taxon>
        <taxon>Pseudomonadota</taxon>
        <taxon>Betaproteobacteria</taxon>
        <taxon>Burkholderiales</taxon>
        <taxon>Burkholderiaceae</taxon>
        <taxon>Polynucleobacter</taxon>
    </lineage>
</organism>